<accession>A0ABV8B465</accession>
<feature type="transmembrane region" description="Helical" evidence="6">
    <location>
        <begin position="26"/>
        <end position="48"/>
    </location>
</feature>
<dbReference type="NCBIfam" id="TIGR01732">
    <property type="entry name" value="tiny_TM_bacill"/>
    <property type="match status" value="1"/>
</dbReference>
<sequence length="49" mass="4952">MGFFGGYGYGYPGYGYGGAGYGGCGYGGGFALIVVLFILLIIVGAVIWS</sequence>
<comment type="similarity">
    <text evidence="2">Belongs to the SscA family.</text>
</comment>
<proteinExistence type="inferred from homology"/>
<dbReference type="Proteomes" id="UP001595752">
    <property type="component" value="Unassembled WGS sequence"/>
</dbReference>
<dbReference type="Pfam" id="PF09680">
    <property type="entry name" value="YjcZ_2"/>
    <property type="match status" value="1"/>
</dbReference>
<keyword evidence="4 6" id="KW-1133">Transmembrane helix</keyword>
<evidence type="ECO:0000313" key="7">
    <source>
        <dbReference type="EMBL" id="MFC3883979.1"/>
    </source>
</evidence>
<keyword evidence="8" id="KW-1185">Reference proteome</keyword>
<comment type="subcellular location">
    <subcellularLocation>
        <location evidence="1">Membrane</location>
        <topology evidence="1">Single-pass membrane protein</topology>
    </subcellularLocation>
</comment>
<evidence type="ECO:0000256" key="6">
    <source>
        <dbReference type="SAM" id="Phobius"/>
    </source>
</evidence>
<keyword evidence="3 6" id="KW-0812">Transmembrane</keyword>
<evidence type="ECO:0000256" key="2">
    <source>
        <dbReference type="ARBA" id="ARBA00010221"/>
    </source>
</evidence>
<evidence type="ECO:0000256" key="1">
    <source>
        <dbReference type="ARBA" id="ARBA00004167"/>
    </source>
</evidence>
<keyword evidence="5 6" id="KW-0472">Membrane</keyword>
<reference evidence="8" key="1">
    <citation type="journal article" date="2019" name="Int. J. Syst. Evol. Microbiol.">
        <title>The Global Catalogue of Microorganisms (GCM) 10K type strain sequencing project: providing services to taxonomists for standard genome sequencing and annotation.</title>
        <authorList>
            <consortium name="The Broad Institute Genomics Platform"/>
            <consortium name="The Broad Institute Genome Sequencing Center for Infectious Disease"/>
            <person name="Wu L."/>
            <person name="Ma J."/>
        </authorList>
    </citation>
    <scope>NUCLEOTIDE SEQUENCE [LARGE SCALE GENOMIC DNA]</scope>
    <source>
        <strain evidence="8">CCUG 61889</strain>
    </source>
</reference>
<protein>
    <submittedName>
        <fullName evidence="7">YjcZ family sporulation protein</fullName>
    </submittedName>
</protein>
<evidence type="ECO:0000256" key="4">
    <source>
        <dbReference type="ARBA" id="ARBA00022989"/>
    </source>
</evidence>
<evidence type="ECO:0000256" key="5">
    <source>
        <dbReference type="ARBA" id="ARBA00023136"/>
    </source>
</evidence>
<comment type="caution">
    <text evidence="7">The sequence shown here is derived from an EMBL/GenBank/DDBJ whole genome shotgun (WGS) entry which is preliminary data.</text>
</comment>
<dbReference type="EMBL" id="JBHRZT010000044">
    <property type="protein sequence ID" value="MFC3883979.1"/>
    <property type="molecule type" value="Genomic_DNA"/>
</dbReference>
<gene>
    <name evidence="7" type="ORF">ACFOU2_10960</name>
</gene>
<evidence type="ECO:0000256" key="3">
    <source>
        <dbReference type="ARBA" id="ARBA00022692"/>
    </source>
</evidence>
<dbReference type="RefSeq" id="WP_377915100.1">
    <property type="nucleotide sequence ID" value="NZ_JBHRZT010000044.1"/>
</dbReference>
<dbReference type="InterPro" id="IPR010070">
    <property type="entry name" value="YjcZ-like"/>
</dbReference>
<evidence type="ECO:0000313" key="8">
    <source>
        <dbReference type="Proteomes" id="UP001595752"/>
    </source>
</evidence>
<name>A0ABV8B465_9BACI</name>
<organism evidence="7 8">
    <name type="scientific">Bacillus songklensis</name>
    <dbReference type="NCBI Taxonomy" id="1069116"/>
    <lineage>
        <taxon>Bacteria</taxon>
        <taxon>Bacillati</taxon>
        <taxon>Bacillota</taxon>
        <taxon>Bacilli</taxon>
        <taxon>Bacillales</taxon>
        <taxon>Bacillaceae</taxon>
        <taxon>Bacillus</taxon>
    </lineage>
</organism>